<reference evidence="20 21" key="1">
    <citation type="submission" date="2016-10" db="EMBL/GenBank/DDBJ databases">
        <authorList>
            <person name="de Groot N.N."/>
        </authorList>
    </citation>
    <scope>NUCLEOTIDE SEQUENCE [LARGE SCALE GENOMIC DNA]</scope>
    <source>
        <strain evidence="20 21">GAS232</strain>
    </source>
</reference>
<evidence type="ECO:0000256" key="11">
    <source>
        <dbReference type="ARBA" id="ARBA00022692"/>
    </source>
</evidence>
<dbReference type="GO" id="GO:0016024">
    <property type="term" value="P:CDP-diacylglycerol biosynthetic process"/>
    <property type="evidence" value="ECO:0007669"/>
    <property type="project" value="UniProtKB-UniPathway"/>
</dbReference>
<evidence type="ECO:0000313" key="21">
    <source>
        <dbReference type="Proteomes" id="UP000182427"/>
    </source>
</evidence>
<evidence type="ECO:0000256" key="1">
    <source>
        <dbReference type="ARBA" id="ARBA00001698"/>
    </source>
</evidence>
<dbReference type="OrthoDB" id="9799199at2"/>
<proteinExistence type="inferred from homology"/>
<organism evidence="20 21">
    <name type="scientific">Terriglobus roseus</name>
    <dbReference type="NCBI Taxonomy" id="392734"/>
    <lineage>
        <taxon>Bacteria</taxon>
        <taxon>Pseudomonadati</taxon>
        <taxon>Acidobacteriota</taxon>
        <taxon>Terriglobia</taxon>
        <taxon>Terriglobales</taxon>
        <taxon>Acidobacteriaceae</taxon>
        <taxon>Terriglobus</taxon>
    </lineage>
</organism>
<dbReference type="PANTHER" id="PTHR46382:SF1">
    <property type="entry name" value="PHOSPHATIDATE CYTIDYLYLTRANSFERASE"/>
    <property type="match status" value="1"/>
</dbReference>
<feature type="transmembrane region" description="Helical" evidence="19">
    <location>
        <begin position="105"/>
        <end position="125"/>
    </location>
</feature>
<evidence type="ECO:0000256" key="7">
    <source>
        <dbReference type="ARBA" id="ARBA00019373"/>
    </source>
</evidence>
<dbReference type="Proteomes" id="UP000182427">
    <property type="component" value="Chromosome I"/>
</dbReference>
<keyword evidence="13 19" id="KW-1133">Transmembrane helix</keyword>
<keyword evidence="10 18" id="KW-0808">Transferase</keyword>
<evidence type="ECO:0000256" key="18">
    <source>
        <dbReference type="RuleBase" id="RU003938"/>
    </source>
</evidence>
<keyword evidence="16" id="KW-0594">Phospholipid biosynthesis</keyword>
<evidence type="ECO:0000256" key="19">
    <source>
        <dbReference type="SAM" id="Phobius"/>
    </source>
</evidence>
<dbReference type="GO" id="GO:0005886">
    <property type="term" value="C:plasma membrane"/>
    <property type="evidence" value="ECO:0007669"/>
    <property type="project" value="UniProtKB-SubCell"/>
</dbReference>
<evidence type="ECO:0000256" key="8">
    <source>
        <dbReference type="ARBA" id="ARBA00022475"/>
    </source>
</evidence>
<evidence type="ECO:0000256" key="9">
    <source>
        <dbReference type="ARBA" id="ARBA00022516"/>
    </source>
</evidence>
<evidence type="ECO:0000313" key="20">
    <source>
        <dbReference type="EMBL" id="SDE67803.1"/>
    </source>
</evidence>
<keyword evidence="9" id="KW-0444">Lipid biosynthesis</keyword>
<evidence type="ECO:0000256" key="4">
    <source>
        <dbReference type="ARBA" id="ARBA00005189"/>
    </source>
</evidence>
<keyword evidence="21" id="KW-1185">Reference proteome</keyword>
<gene>
    <name evidence="20" type="ORF">SAMN05444167_0117</name>
</gene>
<dbReference type="InterPro" id="IPR000374">
    <property type="entry name" value="PC_trans"/>
</dbReference>
<keyword evidence="14" id="KW-0443">Lipid metabolism</keyword>
<dbReference type="PROSITE" id="PS01315">
    <property type="entry name" value="CDS"/>
    <property type="match status" value="1"/>
</dbReference>
<comment type="pathway">
    <text evidence="4">Lipid metabolism.</text>
</comment>
<accession>A0A1G7EVS8</accession>
<protein>
    <recommendedName>
        <fullName evidence="7 18">Phosphatidate cytidylyltransferase</fullName>
        <ecNumber evidence="6 18">2.7.7.41</ecNumber>
    </recommendedName>
</protein>
<dbReference type="RefSeq" id="WP_083343444.1">
    <property type="nucleotide sequence ID" value="NZ_LT629690.1"/>
</dbReference>
<evidence type="ECO:0000256" key="16">
    <source>
        <dbReference type="ARBA" id="ARBA00023209"/>
    </source>
</evidence>
<evidence type="ECO:0000256" key="17">
    <source>
        <dbReference type="ARBA" id="ARBA00023264"/>
    </source>
</evidence>
<dbReference type="UniPathway" id="UPA00557">
    <property type="reaction ID" value="UER00614"/>
</dbReference>
<evidence type="ECO:0000256" key="3">
    <source>
        <dbReference type="ARBA" id="ARBA00005119"/>
    </source>
</evidence>
<dbReference type="EC" id="2.7.7.41" evidence="6 18"/>
<sequence>MKRILTATVLIALVFGLIFWGNQLALIVMSALAALLAAYEYVALTRAGDEVVPAWWLLPAVALLFVVTYWRPLDSPLPVLSALGLSLLTIVAFREAKSGHLERVLPIAAAGFFGLIYIAYPLTLLPQIEAKENGPTLLIFLMLVVWTGDIAALYIGKAFGKHKLAPALSPNKTQEGALASIAGSVLIAAILAGVCELFGRRGSTLLHISEPLWQTLLLAALVNVAAQVGDLLESALKRGVGVKDSGAMLPGHGGILDRIDALLVAAPVLWYLLLLKDAAGFGGF</sequence>
<feature type="transmembrane region" description="Helical" evidence="19">
    <location>
        <begin position="177"/>
        <end position="199"/>
    </location>
</feature>
<feature type="transmembrane region" description="Helical" evidence="19">
    <location>
        <begin position="51"/>
        <end position="70"/>
    </location>
</feature>
<dbReference type="AlphaFoldDB" id="A0A1G7EVS8"/>
<evidence type="ECO:0000256" key="12">
    <source>
        <dbReference type="ARBA" id="ARBA00022695"/>
    </source>
</evidence>
<evidence type="ECO:0000256" key="14">
    <source>
        <dbReference type="ARBA" id="ARBA00023098"/>
    </source>
</evidence>
<keyword evidence="15 19" id="KW-0472">Membrane</keyword>
<feature type="transmembrane region" description="Helical" evidence="19">
    <location>
        <begin position="76"/>
        <end position="93"/>
    </location>
</feature>
<comment type="pathway">
    <text evidence="3 18">Phospholipid metabolism; CDP-diacylglycerol biosynthesis; CDP-diacylglycerol from sn-glycerol 3-phosphate: step 3/3.</text>
</comment>
<evidence type="ECO:0000256" key="15">
    <source>
        <dbReference type="ARBA" id="ARBA00023136"/>
    </source>
</evidence>
<evidence type="ECO:0000256" key="13">
    <source>
        <dbReference type="ARBA" id="ARBA00022989"/>
    </source>
</evidence>
<keyword evidence="11 18" id="KW-0812">Transmembrane</keyword>
<dbReference type="EMBL" id="LT629690">
    <property type="protein sequence ID" value="SDE67803.1"/>
    <property type="molecule type" value="Genomic_DNA"/>
</dbReference>
<name>A0A1G7EVS8_9BACT</name>
<keyword evidence="8" id="KW-1003">Cell membrane</keyword>
<evidence type="ECO:0000256" key="6">
    <source>
        <dbReference type="ARBA" id="ARBA00012487"/>
    </source>
</evidence>
<evidence type="ECO:0000256" key="2">
    <source>
        <dbReference type="ARBA" id="ARBA00004651"/>
    </source>
</evidence>
<evidence type="ECO:0000256" key="5">
    <source>
        <dbReference type="ARBA" id="ARBA00010185"/>
    </source>
</evidence>
<dbReference type="GO" id="GO:0004605">
    <property type="term" value="F:phosphatidate cytidylyltransferase activity"/>
    <property type="evidence" value="ECO:0007669"/>
    <property type="project" value="UniProtKB-EC"/>
</dbReference>
<comment type="similarity">
    <text evidence="5 18">Belongs to the CDS family.</text>
</comment>
<keyword evidence="12 18" id="KW-0548">Nucleotidyltransferase</keyword>
<dbReference type="Pfam" id="PF01148">
    <property type="entry name" value="CTP_transf_1"/>
    <property type="match status" value="1"/>
</dbReference>
<feature type="transmembrane region" description="Helical" evidence="19">
    <location>
        <begin position="137"/>
        <end position="156"/>
    </location>
</feature>
<comment type="catalytic activity">
    <reaction evidence="1 18">
        <text>a 1,2-diacyl-sn-glycero-3-phosphate + CTP + H(+) = a CDP-1,2-diacyl-sn-glycerol + diphosphate</text>
        <dbReference type="Rhea" id="RHEA:16229"/>
        <dbReference type="ChEBI" id="CHEBI:15378"/>
        <dbReference type="ChEBI" id="CHEBI:33019"/>
        <dbReference type="ChEBI" id="CHEBI:37563"/>
        <dbReference type="ChEBI" id="CHEBI:58332"/>
        <dbReference type="ChEBI" id="CHEBI:58608"/>
        <dbReference type="EC" id="2.7.7.41"/>
    </reaction>
</comment>
<dbReference type="PANTHER" id="PTHR46382">
    <property type="entry name" value="PHOSPHATIDATE CYTIDYLYLTRANSFERASE"/>
    <property type="match status" value="1"/>
</dbReference>
<evidence type="ECO:0000256" key="10">
    <source>
        <dbReference type="ARBA" id="ARBA00022679"/>
    </source>
</evidence>
<keyword evidence="17" id="KW-1208">Phospholipid metabolism</keyword>
<comment type="subcellular location">
    <subcellularLocation>
        <location evidence="2">Cell membrane</location>
        <topology evidence="2">Multi-pass membrane protein</topology>
    </subcellularLocation>
</comment>